<evidence type="ECO:0000259" key="3">
    <source>
        <dbReference type="PROSITE" id="PS51186"/>
    </source>
</evidence>
<sequence>MMIREAKSEDIFQIQIVRNAVKENRLSNPDLVTDKDCEEFLFERGKGWVCEINDQVVGFSIVDLKENNIWALFVHPDFEGLGIGQKLHHIMLNWYFQQTKKSVWLGTAFDTRAEKFYRKIGWKETGTHGKHEIKFEMTYNTWKEIKP</sequence>
<dbReference type="PANTHER" id="PTHR43877">
    <property type="entry name" value="AMINOALKYLPHOSPHONATE N-ACETYLTRANSFERASE-RELATED-RELATED"/>
    <property type="match status" value="1"/>
</dbReference>
<protein>
    <submittedName>
        <fullName evidence="4">GNAT family N-acetyltransferase</fullName>
    </submittedName>
</protein>
<dbReference type="SUPFAM" id="SSF55729">
    <property type="entry name" value="Acyl-CoA N-acyltransferases (Nat)"/>
    <property type="match status" value="1"/>
</dbReference>
<reference evidence="5" key="1">
    <citation type="submission" date="2021-01" db="EMBL/GenBank/DDBJ databases">
        <title>Genome public.</title>
        <authorList>
            <person name="Liu C."/>
            <person name="Sun Q."/>
        </authorList>
    </citation>
    <scope>NUCLEOTIDE SEQUENCE [LARGE SCALE GENOMIC DNA]</scope>
    <source>
        <strain evidence="5">YIM B02567</strain>
    </source>
</reference>
<evidence type="ECO:0000256" key="1">
    <source>
        <dbReference type="ARBA" id="ARBA00022679"/>
    </source>
</evidence>
<dbReference type="PANTHER" id="PTHR43877:SF2">
    <property type="entry name" value="AMINOALKYLPHOSPHONATE N-ACETYLTRANSFERASE-RELATED"/>
    <property type="match status" value="1"/>
</dbReference>
<keyword evidence="5" id="KW-1185">Reference proteome</keyword>
<dbReference type="EMBL" id="JAENHK010000010">
    <property type="protein sequence ID" value="MBK1896388.1"/>
    <property type="molecule type" value="Genomic_DNA"/>
</dbReference>
<evidence type="ECO:0000256" key="2">
    <source>
        <dbReference type="ARBA" id="ARBA00023315"/>
    </source>
</evidence>
<dbReference type="InterPro" id="IPR050832">
    <property type="entry name" value="Bact_Acetyltransf"/>
</dbReference>
<dbReference type="Pfam" id="PF13508">
    <property type="entry name" value="Acetyltransf_7"/>
    <property type="match status" value="1"/>
</dbReference>
<comment type="caution">
    <text evidence="4">The sequence shown here is derived from an EMBL/GenBank/DDBJ whole genome shotgun (WGS) entry which is preliminary data.</text>
</comment>
<name>A0ABS1FVW1_9FLAO</name>
<proteinExistence type="predicted"/>
<dbReference type="Proteomes" id="UP000628669">
    <property type="component" value="Unassembled WGS sequence"/>
</dbReference>
<dbReference type="Gene3D" id="3.40.630.30">
    <property type="match status" value="1"/>
</dbReference>
<organism evidence="4 5">
    <name type="scientific">Chryseobacterium paridis</name>
    <dbReference type="NCBI Taxonomy" id="2800328"/>
    <lineage>
        <taxon>Bacteria</taxon>
        <taxon>Pseudomonadati</taxon>
        <taxon>Bacteroidota</taxon>
        <taxon>Flavobacteriia</taxon>
        <taxon>Flavobacteriales</taxon>
        <taxon>Weeksellaceae</taxon>
        <taxon>Chryseobacterium group</taxon>
        <taxon>Chryseobacterium</taxon>
    </lineage>
</organism>
<dbReference type="InterPro" id="IPR000182">
    <property type="entry name" value="GNAT_dom"/>
</dbReference>
<keyword evidence="1" id="KW-0808">Transferase</keyword>
<dbReference type="InterPro" id="IPR016181">
    <property type="entry name" value="Acyl_CoA_acyltransferase"/>
</dbReference>
<feature type="domain" description="N-acetyltransferase" evidence="3">
    <location>
        <begin position="1"/>
        <end position="142"/>
    </location>
</feature>
<evidence type="ECO:0000313" key="4">
    <source>
        <dbReference type="EMBL" id="MBK1896388.1"/>
    </source>
</evidence>
<gene>
    <name evidence="4" type="ORF">JHL15_11530</name>
</gene>
<accession>A0ABS1FVW1</accession>
<dbReference type="PROSITE" id="PS51186">
    <property type="entry name" value="GNAT"/>
    <property type="match status" value="1"/>
</dbReference>
<dbReference type="RefSeq" id="WP_200245871.1">
    <property type="nucleotide sequence ID" value="NZ_JAENHK010000010.1"/>
</dbReference>
<dbReference type="CDD" id="cd04301">
    <property type="entry name" value="NAT_SF"/>
    <property type="match status" value="1"/>
</dbReference>
<keyword evidence="2" id="KW-0012">Acyltransferase</keyword>
<evidence type="ECO:0000313" key="5">
    <source>
        <dbReference type="Proteomes" id="UP000628669"/>
    </source>
</evidence>